<protein>
    <submittedName>
        <fullName evidence="2">GCN5-related N-acetyltransferase</fullName>
    </submittedName>
</protein>
<dbReference type="PROSITE" id="PS51186">
    <property type="entry name" value="GNAT"/>
    <property type="match status" value="1"/>
</dbReference>
<accession>D9SV63</accession>
<gene>
    <name evidence="2" type="ordered locus">Clocel_3358</name>
</gene>
<keyword evidence="2" id="KW-0808">Transferase</keyword>
<evidence type="ECO:0000313" key="3">
    <source>
        <dbReference type="Proteomes" id="UP000002730"/>
    </source>
</evidence>
<reference evidence="2 3" key="1">
    <citation type="submission" date="2010-08" db="EMBL/GenBank/DDBJ databases">
        <title>Complete sequence of Clostridium cellulovorans 743B.</title>
        <authorList>
            <consortium name="US DOE Joint Genome Institute"/>
            <person name="Lucas S."/>
            <person name="Copeland A."/>
            <person name="Lapidus A."/>
            <person name="Cheng J.-F."/>
            <person name="Bruce D."/>
            <person name="Goodwin L."/>
            <person name="Pitluck S."/>
            <person name="Chertkov O."/>
            <person name="Detter J.C."/>
            <person name="Han C."/>
            <person name="Tapia R."/>
            <person name="Land M."/>
            <person name="Hauser L."/>
            <person name="Chang Y.-J."/>
            <person name="Jeffries C."/>
            <person name="Kyrpides N."/>
            <person name="Ivanova N."/>
            <person name="Mikhailova N."/>
            <person name="Hemme C.L."/>
            <person name="Woyke T."/>
        </authorList>
    </citation>
    <scope>NUCLEOTIDE SEQUENCE [LARGE SCALE GENOMIC DNA]</scope>
    <source>
        <strain evidence="3">ATCC 35296 / DSM 3052 / OCM 3 / 743B</strain>
    </source>
</reference>
<dbReference type="Gene3D" id="3.40.630.30">
    <property type="match status" value="1"/>
</dbReference>
<evidence type="ECO:0000313" key="2">
    <source>
        <dbReference type="EMBL" id="ADL53037.1"/>
    </source>
</evidence>
<dbReference type="AlphaFoldDB" id="D9SV63"/>
<dbReference type="STRING" id="573061.Clocel_3358"/>
<dbReference type="eggNOG" id="COG0456">
    <property type="taxonomic scope" value="Bacteria"/>
</dbReference>
<dbReference type="Pfam" id="PF00583">
    <property type="entry name" value="Acetyltransf_1"/>
    <property type="match status" value="1"/>
</dbReference>
<evidence type="ECO:0000259" key="1">
    <source>
        <dbReference type="PROSITE" id="PS51186"/>
    </source>
</evidence>
<keyword evidence="3" id="KW-1185">Reference proteome</keyword>
<dbReference type="GO" id="GO:0016747">
    <property type="term" value="F:acyltransferase activity, transferring groups other than amino-acyl groups"/>
    <property type="evidence" value="ECO:0007669"/>
    <property type="project" value="InterPro"/>
</dbReference>
<dbReference type="InterPro" id="IPR016181">
    <property type="entry name" value="Acyl_CoA_acyltransferase"/>
</dbReference>
<organism evidence="2 3">
    <name type="scientific">Clostridium cellulovorans (strain ATCC 35296 / DSM 3052 / OCM 3 / 743B)</name>
    <dbReference type="NCBI Taxonomy" id="573061"/>
    <lineage>
        <taxon>Bacteria</taxon>
        <taxon>Bacillati</taxon>
        <taxon>Bacillota</taxon>
        <taxon>Clostridia</taxon>
        <taxon>Eubacteriales</taxon>
        <taxon>Clostridiaceae</taxon>
        <taxon>Clostridium</taxon>
    </lineage>
</organism>
<dbReference type="SUPFAM" id="SSF55729">
    <property type="entry name" value="Acyl-CoA N-acyltransferases (Nat)"/>
    <property type="match status" value="1"/>
</dbReference>
<name>D9SV63_CLOC7</name>
<dbReference type="HOGENOM" id="CLU_081766_0_1_9"/>
<dbReference type="KEGG" id="ccb:Clocel_3358"/>
<dbReference type="InterPro" id="IPR000182">
    <property type="entry name" value="GNAT_dom"/>
</dbReference>
<proteinExistence type="predicted"/>
<feature type="domain" description="N-acetyltransferase" evidence="1">
    <location>
        <begin position="14"/>
        <end position="160"/>
    </location>
</feature>
<dbReference type="Proteomes" id="UP000002730">
    <property type="component" value="Chromosome"/>
</dbReference>
<dbReference type="EMBL" id="CP002160">
    <property type="protein sequence ID" value="ADL53037.1"/>
    <property type="molecule type" value="Genomic_DNA"/>
</dbReference>
<dbReference type="RefSeq" id="WP_013291844.1">
    <property type="nucleotide sequence ID" value="NC_014393.1"/>
</dbReference>
<dbReference type="CDD" id="cd04301">
    <property type="entry name" value="NAT_SF"/>
    <property type="match status" value="1"/>
</dbReference>
<sequence length="290" mass="34342">MMKYNYVKDYKNNDKLREGFNELAKKIHQIDFTDWYNNGFWREKYIPYSFFDGEKAIANISVNLMDFKMDGIEKHYIQIGTVMTDEDYRNLGLSRSLMEEIIHEYKDKVDGIYLFGNDTVLDFYPKFGFKKIREYQYIKDIDSSDNIEKIQHIDMADKVNWQHFFNILENSVSNDRFNVDNFGLVAFWTTGWLNNCVYYLPEEKAYIIAEVNEEVLEIYQVIAECRIDLETVISSFGNKIKKVVLGFTPYDEVGYTVKELQKEDCTLFILGEDLEEIEKKKLIFPALSHA</sequence>